<evidence type="ECO:0000313" key="8">
    <source>
        <dbReference type="Proteomes" id="UP001151071"/>
    </source>
</evidence>
<dbReference type="EMBL" id="JAPYYP010000017">
    <property type="protein sequence ID" value="MDA5109491.1"/>
    <property type="molecule type" value="Genomic_DNA"/>
</dbReference>
<proteinExistence type="inferred from homology"/>
<organism evidence="7 8">
    <name type="scientific">Brevibacillus thermoruber</name>
    <dbReference type="NCBI Taxonomy" id="33942"/>
    <lineage>
        <taxon>Bacteria</taxon>
        <taxon>Bacillati</taxon>
        <taxon>Bacillota</taxon>
        <taxon>Bacilli</taxon>
        <taxon>Bacillales</taxon>
        <taxon>Paenibacillaceae</taxon>
        <taxon>Brevibacillus</taxon>
    </lineage>
</organism>
<evidence type="ECO:0000256" key="1">
    <source>
        <dbReference type="ARBA" id="ARBA00006594"/>
    </source>
</evidence>
<comment type="similarity">
    <text evidence="1">Belongs to the N(4)/N(6)-methyltransferase family.</text>
</comment>
<dbReference type="InterPro" id="IPR002941">
    <property type="entry name" value="DNA_methylase_N4/N6"/>
</dbReference>
<evidence type="ECO:0000259" key="6">
    <source>
        <dbReference type="Pfam" id="PF01555"/>
    </source>
</evidence>
<keyword evidence="8" id="KW-1185">Reference proteome</keyword>
<dbReference type="GO" id="GO:0032259">
    <property type="term" value="P:methylation"/>
    <property type="evidence" value="ECO:0007669"/>
    <property type="project" value="UniProtKB-KW"/>
</dbReference>
<evidence type="ECO:0000256" key="5">
    <source>
        <dbReference type="ARBA" id="ARBA00022747"/>
    </source>
</evidence>
<dbReference type="GO" id="GO:0008170">
    <property type="term" value="F:N-methyltransferase activity"/>
    <property type="evidence" value="ECO:0007669"/>
    <property type="project" value="InterPro"/>
</dbReference>
<dbReference type="PROSITE" id="PS00092">
    <property type="entry name" value="N6_MTASE"/>
    <property type="match status" value="1"/>
</dbReference>
<keyword evidence="3" id="KW-0808">Transferase</keyword>
<keyword evidence="2" id="KW-0489">Methyltransferase</keyword>
<dbReference type="SUPFAM" id="SSF53335">
    <property type="entry name" value="S-adenosyl-L-methionine-dependent methyltransferases"/>
    <property type="match status" value="1"/>
</dbReference>
<protein>
    <submittedName>
        <fullName evidence="7">Site-specific DNA-methyltransferase</fullName>
    </submittedName>
</protein>
<sequence length="642" mass="74263">MNKLTMKSVDLTQVNIDKIAELFPNVITEARDEKGKIKLAVDFDLLKQELSDVLVEGEKERYQLTWPGKKQAILNANTPIDKTLRPVKEDSVDWDNTQNLYIEGDNLEVLKLLQESYLNKIKCIYIDPPYNTGKDFIYKDNFREPADEYLEESGQVDENGNILFQNTESNGRFHSDWLTMMYSRLRISRNLLREDGLIFISIDNNEIDNLIKLCNEIFGERNFITCIANINNPKGRSDDKYFATAHEYIVVYKKSETEIMGFAPEENVLRRYNKVDEQGFKYREIDLRKTGDSDRREDRPNMFYYFLYNQDSGDFYPTSDEYIPSGYIQIAPVRDDGSFGRWRWGIETSKEKINKLIPKFMKVKEKWTVMEKDYLSDKEYVKPTTNWDYKDVNSERGTEQFIDLGFDKRVFDRPKPIGTIKRILEISTKSDDIVLDFFSGSATTAQAVFELNAADGNNIKFILVQIPDPIDESSVAFSEGYKNICEIGKERIRRAAKKIKEETGADIDYGFRVFRVDSSNMKDVYYTPDKLKQGDMFDLASNIKEDRTGEDLLIQVMLELGLELSLPMETKQIEGKTVHYVAGNSLIACFDDNVSESVIIQIAAEKPLRVVFRDSSFENDSARINVEELFKMLSPGTEIQVL</sequence>
<evidence type="ECO:0000256" key="4">
    <source>
        <dbReference type="ARBA" id="ARBA00022691"/>
    </source>
</evidence>
<dbReference type="InterPro" id="IPR029063">
    <property type="entry name" value="SAM-dependent_MTases_sf"/>
</dbReference>
<evidence type="ECO:0000313" key="7">
    <source>
        <dbReference type="EMBL" id="MDA5109491.1"/>
    </source>
</evidence>
<reference evidence="7" key="1">
    <citation type="submission" date="2022-12" db="EMBL/GenBank/DDBJ databases">
        <title>Draft genome sequence of the thermophilic strain Brevibacillus thermoruber HT42, isolated from Los Humeros, Puebla, Mexico, with biotechnological potential.</title>
        <authorList>
            <person name="Lara Sanchez J."/>
            <person name="Solis Palacios R."/>
            <person name="Bustos Baena A.S."/>
            <person name="Ruz Baez A.E."/>
            <person name="Espinosa Luna G."/>
            <person name="Oliart Ros R.M."/>
        </authorList>
    </citation>
    <scope>NUCLEOTIDE SEQUENCE</scope>
    <source>
        <strain evidence="7">HT42</strain>
    </source>
</reference>
<comment type="caution">
    <text evidence="7">The sequence shown here is derived from an EMBL/GenBank/DDBJ whole genome shotgun (WGS) entry which is preliminary data.</text>
</comment>
<dbReference type="GO" id="GO:0003677">
    <property type="term" value="F:DNA binding"/>
    <property type="evidence" value="ECO:0007669"/>
    <property type="project" value="InterPro"/>
</dbReference>
<keyword evidence="5" id="KW-0680">Restriction system</keyword>
<dbReference type="RefSeq" id="WP_271140380.1">
    <property type="nucleotide sequence ID" value="NZ_JAPYYP010000017.1"/>
</dbReference>
<gene>
    <name evidence="7" type="ORF">O3V59_14065</name>
</gene>
<dbReference type="InterPro" id="IPR002295">
    <property type="entry name" value="N4/N6-MTase_EcoPI_Mod-like"/>
</dbReference>
<dbReference type="Pfam" id="PF01555">
    <property type="entry name" value="N6_N4_Mtase"/>
    <property type="match status" value="1"/>
</dbReference>
<dbReference type="AlphaFoldDB" id="A0A9X3TRI7"/>
<name>A0A9X3TRI7_9BACL</name>
<dbReference type="GO" id="GO:0009307">
    <property type="term" value="P:DNA restriction-modification system"/>
    <property type="evidence" value="ECO:0007669"/>
    <property type="project" value="UniProtKB-KW"/>
</dbReference>
<dbReference type="Gene3D" id="3.40.50.150">
    <property type="entry name" value="Vaccinia Virus protein VP39"/>
    <property type="match status" value="1"/>
</dbReference>
<evidence type="ECO:0000256" key="3">
    <source>
        <dbReference type="ARBA" id="ARBA00022679"/>
    </source>
</evidence>
<dbReference type="InterPro" id="IPR002052">
    <property type="entry name" value="DNA_methylase_N6_adenine_CS"/>
</dbReference>
<evidence type="ECO:0000256" key="2">
    <source>
        <dbReference type="ARBA" id="ARBA00022603"/>
    </source>
</evidence>
<accession>A0A9X3TRI7</accession>
<dbReference type="PRINTS" id="PR00506">
    <property type="entry name" value="D21N6MTFRASE"/>
</dbReference>
<feature type="domain" description="DNA methylase N-4/N-6" evidence="6">
    <location>
        <begin position="121"/>
        <end position="453"/>
    </location>
</feature>
<dbReference type="Proteomes" id="UP001151071">
    <property type="component" value="Unassembled WGS sequence"/>
</dbReference>
<keyword evidence="4" id="KW-0949">S-adenosyl-L-methionine</keyword>
<dbReference type="PIRSF" id="PIRSF015855">
    <property type="entry name" value="TypeIII_Mtase_mKpnI"/>
    <property type="match status" value="1"/>
</dbReference>